<dbReference type="PANTHER" id="PTHR43441">
    <property type="entry name" value="RIBOSOMAL-PROTEIN-SERINE ACETYLTRANSFERASE"/>
    <property type="match status" value="1"/>
</dbReference>
<dbReference type="InterPro" id="IPR000182">
    <property type="entry name" value="GNAT_dom"/>
</dbReference>
<evidence type="ECO:0000259" key="1">
    <source>
        <dbReference type="PROSITE" id="PS51186"/>
    </source>
</evidence>
<dbReference type="KEGG" id="lri:NCTC12151_02086"/>
<feature type="domain" description="N-acetyltransferase" evidence="1">
    <location>
        <begin position="54"/>
        <end position="193"/>
    </location>
</feature>
<dbReference type="AlphaFoldDB" id="A0A2X4V842"/>
<evidence type="ECO:0000313" key="3">
    <source>
        <dbReference type="Proteomes" id="UP000249005"/>
    </source>
</evidence>
<proteinExistence type="predicted"/>
<dbReference type="EMBL" id="LS483470">
    <property type="protein sequence ID" value="SQI41460.1"/>
    <property type="molecule type" value="Genomic_DNA"/>
</dbReference>
<dbReference type="PROSITE" id="PS51186">
    <property type="entry name" value="GNAT"/>
    <property type="match status" value="1"/>
</dbReference>
<dbReference type="InterPro" id="IPR051908">
    <property type="entry name" value="Ribosomal_N-acetyltransferase"/>
</dbReference>
<evidence type="ECO:0000313" key="2">
    <source>
        <dbReference type="EMBL" id="SQI41460.1"/>
    </source>
</evidence>
<dbReference type="RefSeq" id="WP_111740585.1">
    <property type="nucleotide sequence ID" value="NZ_LR698987.1"/>
</dbReference>
<keyword evidence="3" id="KW-1185">Reference proteome</keyword>
<dbReference type="Pfam" id="PF13302">
    <property type="entry name" value="Acetyltransf_3"/>
    <property type="match status" value="1"/>
</dbReference>
<dbReference type="PANTHER" id="PTHR43441:SF2">
    <property type="entry name" value="FAMILY ACETYLTRANSFERASE, PUTATIVE (AFU_ORTHOLOGUE AFUA_7G00850)-RELATED"/>
    <property type="match status" value="1"/>
</dbReference>
<dbReference type="FunFam" id="3.40.630.30:FF:000047">
    <property type="entry name" value="Acetyltransferase, GNAT family"/>
    <property type="match status" value="1"/>
</dbReference>
<dbReference type="GO" id="GO:1990189">
    <property type="term" value="F:protein N-terminal-serine acetyltransferase activity"/>
    <property type="evidence" value="ECO:0007669"/>
    <property type="project" value="TreeGrafter"/>
</dbReference>
<name>A0A2X4V842_9GAMM</name>
<protein>
    <submittedName>
        <fullName evidence="2">Acetyltransferase (GNAT) family</fullName>
    </submittedName>
</protein>
<dbReference type="Gene3D" id="3.40.630.30">
    <property type="match status" value="1"/>
</dbReference>
<sequence length="236" mass="27017">MTQRTNEYGQPIGDALDNWVTPPKPARVTLTGRYCTLIPYSAEAHASGLFKAYSQAPDGRDWTWMPVGPFMKEQDYIDYARLIEKSEDPLHYAIIDNATGQPVGSFALMRVTPASGSVEVGHVAYSPSLKGSRVATEAQYLLMEYVFDTLGYRRYEWKCDSLNAPSRRAAERLGFTFEGIFRQAVVYKGRTRDTTWLSLLDKEWPENKKALTRWLAEDNFDEKSHQRHPLSFFRQS</sequence>
<dbReference type="SUPFAM" id="SSF55729">
    <property type="entry name" value="Acyl-CoA N-acyltransferases (Nat)"/>
    <property type="match status" value="1"/>
</dbReference>
<organism evidence="2 3">
    <name type="scientific">Leminorella richardii</name>
    <dbReference type="NCBI Taxonomy" id="158841"/>
    <lineage>
        <taxon>Bacteria</taxon>
        <taxon>Pseudomonadati</taxon>
        <taxon>Pseudomonadota</taxon>
        <taxon>Gammaproteobacteria</taxon>
        <taxon>Enterobacterales</taxon>
        <taxon>Budviciaceae</taxon>
        <taxon>Leminorella</taxon>
    </lineage>
</organism>
<reference evidence="2 3" key="1">
    <citation type="submission" date="2018-06" db="EMBL/GenBank/DDBJ databases">
        <authorList>
            <consortium name="Pathogen Informatics"/>
            <person name="Doyle S."/>
        </authorList>
    </citation>
    <scope>NUCLEOTIDE SEQUENCE [LARGE SCALE GENOMIC DNA]</scope>
    <source>
        <strain evidence="2 3">NCTC12151</strain>
    </source>
</reference>
<dbReference type="Proteomes" id="UP000249005">
    <property type="component" value="Chromosome 1"/>
</dbReference>
<gene>
    <name evidence="2" type="ORF">NCTC12151_02086</name>
</gene>
<dbReference type="OrthoDB" id="5295305at2"/>
<keyword evidence="2" id="KW-0808">Transferase</keyword>
<dbReference type="InterPro" id="IPR016181">
    <property type="entry name" value="Acyl_CoA_acyltransferase"/>
</dbReference>
<accession>A0A2X4V842</accession>
<dbReference type="GO" id="GO:0008999">
    <property type="term" value="F:protein-N-terminal-alanine acetyltransferase activity"/>
    <property type="evidence" value="ECO:0007669"/>
    <property type="project" value="TreeGrafter"/>
</dbReference>